<feature type="transmembrane region" description="Helical" evidence="1">
    <location>
        <begin position="76"/>
        <end position="95"/>
    </location>
</feature>
<sequence>MSLDLITQENQISNINIDKITISSETIDDNTPKYMKQAKILSISLYLTGIFAIVGALYRWGDGPIFNAPAGTDLQLYITDMLITAPATIISGFGFQKLKKWVVISGIFTSGILIYGSALVYVDVILNGAPYLLKLIIPPIFGISLSIVIMIWVKKYYTLL</sequence>
<keyword evidence="3" id="KW-1185">Reference proteome</keyword>
<feature type="transmembrane region" description="Helical" evidence="1">
    <location>
        <begin position="102"/>
        <end position="125"/>
    </location>
</feature>
<gene>
    <name evidence="2" type="ORF">NEF87_001017</name>
</gene>
<proteinExistence type="predicted"/>
<keyword evidence="1" id="KW-1133">Transmembrane helix</keyword>
<dbReference type="EMBL" id="CP104013">
    <property type="protein sequence ID" value="UYP44732.1"/>
    <property type="molecule type" value="Genomic_DNA"/>
</dbReference>
<evidence type="ECO:0000256" key="1">
    <source>
        <dbReference type="SAM" id="Phobius"/>
    </source>
</evidence>
<reference evidence="2" key="1">
    <citation type="submission" date="2022-09" db="EMBL/GenBank/DDBJ databases">
        <title>Actin cytoskeleton and complex cell architecture in an #Asgard archaeon.</title>
        <authorList>
            <person name="Ponce Toledo R.I."/>
            <person name="Schleper C."/>
            <person name="Rodrigues Oliveira T."/>
            <person name="Wollweber F."/>
            <person name="Xu J."/>
            <person name="Rittmann S."/>
            <person name="Klingl A."/>
            <person name="Pilhofer M."/>
        </authorList>
    </citation>
    <scope>NUCLEOTIDE SEQUENCE</scope>
    <source>
        <strain evidence="2">B-35</strain>
    </source>
</reference>
<dbReference type="Proteomes" id="UP001208689">
    <property type="component" value="Chromosome"/>
</dbReference>
<feature type="transmembrane region" description="Helical" evidence="1">
    <location>
        <begin position="40"/>
        <end position="61"/>
    </location>
</feature>
<evidence type="ECO:0000313" key="3">
    <source>
        <dbReference type="Proteomes" id="UP001208689"/>
    </source>
</evidence>
<keyword evidence="1" id="KW-0812">Transmembrane</keyword>
<keyword evidence="1" id="KW-0472">Membrane</keyword>
<evidence type="ECO:0000313" key="2">
    <source>
        <dbReference type="EMBL" id="UYP44732.1"/>
    </source>
</evidence>
<organism evidence="2 3">
    <name type="scientific">Candidatus Lokiarchaeum ossiferum</name>
    <dbReference type="NCBI Taxonomy" id="2951803"/>
    <lineage>
        <taxon>Archaea</taxon>
        <taxon>Promethearchaeati</taxon>
        <taxon>Promethearchaeota</taxon>
        <taxon>Promethearchaeia</taxon>
        <taxon>Promethearchaeales</taxon>
        <taxon>Promethearchaeaceae</taxon>
        <taxon>Candidatus Lokiarchaeum</taxon>
    </lineage>
</organism>
<accession>A0ABY6HMK0</accession>
<feature type="transmembrane region" description="Helical" evidence="1">
    <location>
        <begin position="131"/>
        <end position="153"/>
    </location>
</feature>
<name>A0ABY6HMK0_9ARCH</name>
<protein>
    <submittedName>
        <fullName evidence="2">Uncharacterized protein</fullName>
    </submittedName>
</protein>